<dbReference type="Proteomes" id="UP000002630">
    <property type="component" value="Linkage Group LG04"/>
</dbReference>
<keyword evidence="2" id="KW-1185">Reference proteome</keyword>
<dbReference type="EMBL" id="FN649729">
    <property type="protein sequence ID" value="CBN78783.1"/>
    <property type="molecule type" value="Genomic_DNA"/>
</dbReference>
<protein>
    <submittedName>
        <fullName evidence="1">Uncharacterized protein</fullName>
    </submittedName>
</protein>
<evidence type="ECO:0000313" key="2">
    <source>
        <dbReference type="Proteomes" id="UP000002630"/>
    </source>
</evidence>
<evidence type="ECO:0000313" key="1">
    <source>
        <dbReference type="EMBL" id="CBN78783.1"/>
    </source>
</evidence>
<sequence>MLLALHGKRLLKRADLLVQEERGRLLRELHAELDVERKKFEARKPAISEEIVADYDSCNAWAILAYPCMEYALIFLLFCGPHDKGRALHEGEAAFGHSCRLIRQQSDHNIQAKIDAMGGEAAIAQEIALAALREVEASITEEELSRVTSDLEGDRREAETELKRQLHREAARSINLAVEACTSKHKRVQHETTVRAAEALRQALDAAGEDEVTRTKVALGR</sequence>
<accession>D8LQL9</accession>
<dbReference type="AlphaFoldDB" id="D8LQL9"/>
<dbReference type="EMBL" id="FN648818">
    <property type="protein sequence ID" value="CBN78783.1"/>
    <property type="molecule type" value="Genomic_DNA"/>
</dbReference>
<dbReference type="InParanoid" id="D8LQL9"/>
<proteinExistence type="predicted"/>
<reference evidence="1 2" key="1">
    <citation type="journal article" date="2010" name="Nature">
        <title>The Ectocarpus genome and the independent evolution of multicellularity in brown algae.</title>
        <authorList>
            <person name="Cock J.M."/>
            <person name="Sterck L."/>
            <person name="Rouze P."/>
            <person name="Scornet D."/>
            <person name="Allen A.E."/>
            <person name="Amoutzias G."/>
            <person name="Anthouard V."/>
            <person name="Artiguenave F."/>
            <person name="Aury J.M."/>
            <person name="Badger J.H."/>
            <person name="Beszteri B."/>
            <person name="Billiau K."/>
            <person name="Bonnet E."/>
            <person name="Bothwell J.H."/>
            <person name="Bowler C."/>
            <person name="Boyen C."/>
            <person name="Brownlee C."/>
            <person name="Carrano C.J."/>
            <person name="Charrier B."/>
            <person name="Cho G.Y."/>
            <person name="Coelho S.M."/>
            <person name="Collen J."/>
            <person name="Corre E."/>
            <person name="Da Silva C."/>
            <person name="Delage L."/>
            <person name="Delaroque N."/>
            <person name="Dittami S.M."/>
            <person name="Doulbeau S."/>
            <person name="Elias M."/>
            <person name="Farnham G."/>
            <person name="Gachon C.M."/>
            <person name="Gschloessl B."/>
            <person name="Heesch S."/>
            <person name="Jabbari K."/>
            <person name="Jubin C."/>
            <person name="Kawai H."/>
            <person name="Kimura K."/>
            <person name="Kloareg B."/>
            <person name="Kupper F.C."/>
            <person name="Lang D."/>
            <person name="Le Bail A."/>
            <person name="Leblanc C."/>
            <person name="Lerouge P."/>
            <person name="Lohr M."/>
            <person name="Lopez P.J."/>
            <person name="Martens C."/>
            <person name="Maumus F."/>
            <person name="Michel G."/>
            <person name="Miranda-Saavedra D."/>
            <person name="Morales J."/>
            <person name="Moreau H."/>
            <person name="Motomura T."/>
            <person name="Nagasato C."/>
            <person name="Napoli C.A."/>
            <person name="Nelson D.R."/>
            <person name="Nyvall-Collen P."/>
            <person name="Peters A.F."/>
            <person name="Pommier C."/>
            <person name="Potin P."/>
            <person name="Poulain J."/>
            <person name="Quesneville H."/>
            <person name="Read B."/>
            <person name="Rensing S.A."/>
            <person name="Ritter A."/>
            <person name="Rousvoal S."/>
            <person name="Samanta M."/>
            <person name="Samson G."/>
            <person name="Schroeder D.C."/>
            <person name="Segurens B."/>
            <person name="Strittmatter M."/>
            <person name="Tonon T."/>
            <person name="Tregear J.W."/>
            <person name="Valentin K."/>
            <person name="von Dassow P."/>
            <person name="Yamagishi T."/>
            <person name="Van de Peer Y."/>
            <person name="Wincker P."/>
        </authorList>
    </citation>
    <scope>NUCLEOTIDE SEQUENCE [LARGE SCALE GENOMIC DNA]</scope>
    <source>
        <strain evidence="2">Ec32 / CCAP1310/4</strain>
    </source>
</reference>
<name>D8LQL9_ECTSI</name>
<gene>
    <name evidence="1" type="ORF">Esi_0006_0189</name>
</gene>
<organism evidence="1 2">
    <name type="scientific">Ectocarpus siliculosus</name>
    <name type="common">Brown alga</name>
    <name type="synonym">Conferva siliculosa</name>
    <dbReference type="NCBI Taxonomy" id="2880"/>
    <lineage>
        <taxon>Eukaryota</taxon>
        <taxon>Sar</taxon>
        <taxon>Stramenopiles</taxon>
        <taxon>Ochrophyta</taxon>
        <taxon>PX clade</taxon>
        <taxon>Phaeophyceae</taxon>
        <taxon>Ectocarpales</taxon>
        <taxon>Ectocarpaceae</taxon>
        <taxon>Ectocarpus</taxon>
    </lineage>
</organism>